<feature type="signal peptide" evidence="3">
    <location>
        <begin position="1"/>
        <end position="22"/>
    </location>
</feature>
<name>A0A8T2KX81_ASTMX</name>
<dbReference type="GO" id="GO:0004888">
    <property type="term" value="F:transmembrane signaling receptor activity"/>
    <property type="evidence" value="ECO:0007669"/>
    <property type="project" value="InterPro"/>
</dbReference>
<keyword evidence="3" id="KW-0732">Signal</keyword>
<keyword evidence="2" id="KW-1133">Transmembrane helix</keyword>
<gene>
    <name evidence="4" type="ORF">AMEX_G24270</name>
</gene>
<dbReference type="EMBL" id="JAICCE010000021">
    <property type="protein sequence ID" value="KAG9262495.1"/>
    <property type="molecule type" value="Genomic_DNA"/>
</dbReference>
<evidence type="ECO:0000256" key="2">
    <source>
        <dbReference type="SAM" id="Phobius"/>
    </source>
</evidence>
<dbReference type="GO" id="GO:0050861">
    <property type="term" value="P:positive regulation of B cell receptor signaling pathway"/>
    <property type="evidence" value="ECO:0007669"/>
    <property type="project" value="InterPro"/>
</dbReference>
<feature type="region of interest" description="Disordered" evidence="1">
    <location>
        <begin position="210"/>
        <end position="239"/>
    </location>
</feature>
<keyword evidence="2" id="KW-0812">Transmembrane</keyword>
<feature type="chain" id="PRO_5035789226" evidence="3">
    <location>
        <begin position="23"/>
        <end position="239"/>
    </location>
</feature>
<feature type="transmembrane region" description="Helical" evidence="2">
    <location>
        <begin position="129"/>
        <end position="151"/>
    </location>
</feature>
<dbReference type="AlphaFoldDB" id="A0A8T2KX81"/>
<dbReference type="InterPro" id="IPR033549">
    <property type="entry name" value="NFAM1"/>
</dbReference>
<evidence type="ECO:0000256" key="3">
    <source>
        <dbReference type="SAM" id="SignalP"/>
    </source>
</evidence>
<accession>A0A8T2KX81</accession>
<dbReference type="Proteomes" id="UP000752171">
    <property type="component" value="Unassembled WGS sequence"/>
</dbReference>
<dbReference type="PANTHER" id="PTHR35680">
    <property type="entry name" value="NFAT ACTIVATION MOLECULE 1"/>
    <property type="match status" value="1"/>
</dbReference>
<proteinExistence type="predicted"/>
<protein>
    <submittedName>
        <fullName evidence="4">Uncharacterized protein</fullName>
    </submittedName>
</protein>
<dbReference type="GO" id="GO:0045577">
    <property type="term" value="P:regulation of B cell differentiation"/>
    <property type="evidence" value="ECO:0007669"/>
    <property type="project" value="InterPro"/>
</dbReference>
<dbReference type="PANTHER" id="PTHR35680:SF1">
    <property type="entry name" value="NFAT ACTIVATION MOLECULE 1"/>
    <property type="match status" value="1"/>
</dbReference>
<feature type="region of interest" description="Disordered" evidence="1">
    <location>
        <begin position="160"/>
        <end position="180"/>
    </location>
</feature>
<comment type="caution">
    <text evidence="4">The sequence shown here is derived from an EMBL/GenBank/DDBJ whole genome shotgun (WGS) entry which is preliminary data.</text>
</comment>
<evidence type="ECO:0000313" key="5">
    <source>
        <dbReference type="Proteomes" id="UP000752171"/>
    </source>
</evidence>
<organism evidence="4 5">
    <name type="scientific">Astyanax mexicanus</name>
    <name type="common">Blind cave fish</name>
    <name type="synonym">Astyanax fasciatus mexicanus</name>
    <dbReference type="NCBI Taxonomy" id="7994"/>
    <lineage>
        <taxon>Eukaryota</taxon>
        <taxon>Metazoa</taxon>
        <taxon>Chordata</taxon>
        <taxon>Craniata</taxon>
        <taxon>Vertebrata</taxon>
        <taxon>Euteleostomi</taxon>
        <taxon>Actinopterygii</taxon>
        <taxon>Neopterygii</taxon>
        <taxon>Teleostei</taxon>
        <taxon>Ostariophysi</taxon>
        <taxon>Characiformes</taxon>
        <taxon>Characoidei</taxon>
        <taxon>Acestrorhamphidae</taxon>
        <taxon>Acestrorhamphinae</taxon>
        <taxon>Astyanax</taxon>
    </lineage>
</organism>
<keyword evidence="2" id="KW-0472">Membrane</keyword>
<dbReference type="GO" id="GO:0001819">
    <property type="term" value="P:positive regulation of cytokine production"/>
    <property type="evidence" value="ECO:0007669"/>
    <property type="project" value="InterPro"/>
</dbReference>
<evidence type="ECO:0000256" key="1">
    <source>
        <dbReference type="SAM" id="MobiDB-lite"/>
    </source>
</evidence>
<dbReference type="GO" id="GO:0050853">
    <property type="term" value="P:B cell receptor signaling pathway"/>
    <property type="evidence" value="ECO:0007669"/>
    <property type="project" value="TreeGrafter"/>
</dbReference>
<dbReference type="GO" id="GO:0045121">
    <property type="term" value="C:membrane raft"/>
    <property type="evidence" value="ECO:0007669"/>
    <property type="project" value="TreeGrafter"/>
</dbReference>
<reference evidence="4 5" key="1">
    <citation type="submission" date="2021-07" db="EMBL/GenBank/DDBJ databases">
        <authorList>
            <person name="Imarazene B."/>
            <person name="Zahm M."/>
            <person name="Klopp C."/>
            <person name="Cabau C."/>
            <person name="Beille S."/>
            <person name="Jouanno E."/>
            <person name="Castinel A."/>
            <person name="Lluch J."/>
            <person name="Gil L."/>
            <person name="Kuchtly C."/>
            <person name="Lopez Roques C."/>
            <person name="Donnadieu C."/>
            <person name="Parrinello H."/>
            <person name="Journot L."/>
            <person name="Du K."/>
            <person name="Schartl M."/>
            <person name="Retaux S."/>
            <person name="Guiguen Y."/>
        </authorList>
    </citation>
    <scope>NUCLEOTIDE SEQUENCE [LARGE SCALE GENOMIC DNA]</scope>
    <source>
        <strain evidence="4">Pach_M1</strain>
        <tissue evidence="4">Testis</tissue>
    </source>
</reference>
<sequence>MFVVKFGIFCICLLCCCNRSEAKELVVKNRTSVALAGETLSINIMVTVPVNSSGTKVSCKYKNIEVWRHTFKHVYSVPTPMWLWANISMPNSSFSGEYSFNYQASVLPWLVLVRDVGYVKPGEPLHSDVIALLTVTLILVLFSIIGSVFVVRWHKAPPQTEVNEDGVKGRERQSSVGVTTQVAHSESVYSSLEPRPVSIYDVLNVDQVRRESTEKRTSQETAKTSQAEEGVFESVYENL</sequence>
<evidence type="ECO:0000313" key="4">
    <source>
        <dbReference type="EMBL" id="KAG9262495.1"/>
    </source>
</evidence>